<protein>
    <submittedName>
        <fullName evidence="1">Uncharacterized protein</fullName>
    </submittedName>
</protein>
<name>A0A8J3CU97_9PROT</name>
<dbReference type="RefSeq" id="WP_189499250.1">
    <property type="nucleotide sequence ID" value="NZ_BMZH01000014.1"/>
</dbReference>
<comment type="caution">
    <text evidence="1">The sequence shown here is derived from an EMBL/GenBank/DDBJ whole genome shotgun (WGS) entry which is preliminary data.</text>
</comment>
<gene>
    <name evidence="1" type="ORF">GCM10009069_26610</name>
</gene>
<reference evidence="1" key="2">
    <citation type="submission" date="2020-09" db="EMBL/GenBank/DDBJ databases">
        <authorList>
            <person name="Sun Q."/>
            <person name="Kim S."/>
        </authorList>
    </citation>
    <scope>NUCLEOTIDE SEQUENCE</scope>
    <source>
        <strain evidence="1">KCTC 32513</strain>
    </source>
</reference>
<evidence type="ECO:0000313" key="1">
    <source>
        <dbReference type="EMBL" id="GHB02535.1"/>
    </source>
</evidence>
<proteinExistence type="predicted"/>
<accession>A0A8J3CU97</accession>
<evidence type="ECO:0000313" key="2">
    <source>
        <dbReference type="Proteomes" id="UP000634004"/>
    </source>
</evidence>
<sequence>MSGFGPDGTVDLQDLRIKLYDLFGHRYSAVSPSPGALMLLTAANMLQSPNGLFRCRGRVRGVSFNSKRFSVQEVCANIGDYDAEAGFDGLIVSVSHALPIYGRTVVLPDQGDQRPRHIDGMKQVAFPTRPSDAKLEVYADDQTEGRLLIQPGFIDRFVELSAEFNSEMSASVAFAGRQMHVVLPGGDLTRFSKDVSFYKHDTAADHIASEIGRLFDVVAQVDALHVSADRRGSAEIEKARKDYYRTKSQSVVPMVKAAMKAGIVTDSRRAKYLTHEAAMIDPSLHGLMMPSA</sequence>
<dbReference type="AlphaFoldDB" id="A0A8J3CU97"/>
<organism evidence="1 2">
    <name type="scientific">Algimonas arctica</name>
    <dbReference type="NCBI Taxonomy" id="1479486"/>
    <lineage>
        <taxon>Bacteria</taxon>
        <taxon>Pseudomonadati</taxon>
        <taxon>Pseudomonadota</taxon>
        <taxon>Alphaproteobacteria</taxon>
        <taxon>Maricaulales</taxon>
        <taxon>Robiginitomaculaceae</taxon>
        <taxon>Algimonas</taxon>
    </lineage>
</organism>
<dbReference type="Pfam" id="PF11335">
    <property type="entry name" value="DUF3137"/>
    <property type="match status" value="1"/>
</dbReference>
<dbReference type="InterPro" id="IPR021484">
    <property type="entry name" value="DUF3137"/>
</dbReference>
<keyword evidence="2" id="KW-1185">Reference proteome</keyword>
<reference evidence="1" key="1">
    <citation type="journal article" date="2014" name="Int. J. Syst. Evol. Microbiol.">
        <title>Complete genome sequence of Corynebacterium casei LMG S-19264T (=DSM 44701T), isolated from a smear-ripened cheese.</title>
        <authorList>
            <consortium name="US DOE Joint Genome Institute (JGI-PGF)"/>
            <person name="Walter F."/>
            <person name="Albersmeier A."/>
            <person name="Kalinowski J."/>
            <person name="Ruckert C."/>
        </authorList>
    </citation>
    <scope>NUCLEOTIDE SEQUENCE</scope>
    <source>
        <strain evidence="1">KCTC 32513</strain>
    </source>
</reference>
<dbReference type="EMBL" id="BMZH01000014">
    <property type="protein sequence ID" value="GHB02535.1"/>
    <property type="molecule type" value="Genomic_DNA"/>
</dbReference>
<dbReference type="Proteomes" id="UP000634004">
    <property type="component" value="Unassembled WGS sequence"/>
</dbReference>